<comment type="function">
    <text evidence="13">The RuvA-RuvB-RuvC complex processes Holliday junction (HJ) DNA during genetic recombination and DNA repair. Endonuclease that resolves HJ intermediates. Cleaves cruciform DNA by making single-stranded nicks across the HJ at symmetrical positions within the homologous arms, yielding a 5'-phosphate and a 3'-hydroxyl group; requires a central core of homology in the junction. The consensus cleavage sequence is 5'-(A/T)TT(C/G)-3'. Cleavage occurs on the 3'-side of the TT dinucleotide at the point of strand exchange. HJ branch migration catalyzed by RuvA-RuvB allows RuvC to scan DNA until it finds its consensus sequence, where it cleaves and resolves the cruciform DNA.</text>
</comment>
<protein>
    <recommendedName>
        <fullName evidence="13 14">Crossover junction endodeoxyribonuclease RuvC</fullName>
        <ecNumber evidence="13 14">3.1.21.10</ecNumber>
    </recommendedName>
    <alternativeName>
        <fullName evidence="13">Holliday junction nuclease RuvC</fullName>
    </alternativeName>
    <alternativeName>
        <fullName evidence="13">Holliday junction resolvase RuvC</fullName>
    </alternativeName>
</protein>
<comment type="subunit">
    <text evidence="13">Homodimer which binds Holliday junction (HJ) DNA. The HJ becomes 2-fold symmetrical on binding to RuvC with unstacked arms; it has a different conformation from HJ DNA in complex with RuvA. In the full resolvosome a probable DNA-RuvA(4)-RuvB(12)-RuvC(2) complex forms which resolves the HJ.</text>
</comment>
<dbReference type="NCBIfam" id="TIGR00228">
    <property type="entry name" value="ruvC"/>
    <property type="match status" value="1"/>
</dbReference>
<dbReference type="STRING" id="1678840.ATC1_131136"/>
<reference evidence="15" key="1">
    <citation type="journal article" date="2015" name="Genome Announc.">
        <title>Draft Genome Sequence of Anaerolineae Strain TC1, a Novel Isolate from a Methanogenic Wastewater Treatment System.</title>
        <authorList>
            <person name="Matsuura N."/>
            <person name="Tourlousse D.M."/>
            <person name="Sun L."/>
            <person name="Toyonaga M."/>
            <person name="Kuroda K."/>
            <person name="Ohashi A."/>
            <person name="Cruz R."/>
            <person name="Yamaguchi T."/>
            <person name="Sekiguchi Y."/>
        </authorList>
    </citation>
    <scope>NUCLEOTIDE SEQUENCE [LARGE SCALE GENOMIC DNA]</scope>
    <source>
        <strain evidence="15">TC1</strain>
    </source>
</reference>
<evidence type="ECO:0000256" key="14">
    <source>
        <dbReference type="NCBIfam" id="TIGR00228"/>
    </source>
</evidence>
<dbReference type="FunFam" id="3.30.420.10:FF:000002">
    <property type="entry name" value="Crossover junction endodeoxyribonuclease RuvC"/>
    <property type="match status" value="1"/>
</dbReference>
<dbReference type="GO" id="GO:0006310">
    <property type="term" value="P:DNA recombination"/>
    <property type="evidence" value="ECO:0007669"/>
    <property type="project" value="UniProtKB-UniRule"/>
</dbReference>
<comment type="subcellular location">
    <subcellularLocation>
        <location evidence="13">Cytoplasm</location>
    </subcellularLocation>
</comment>
<evidence type="ECO:0000256" key="12">
    <source>
        <dbReference type="ARBA" id="ARBA00029354"/>
    </source>
</evidence>
<evidence type="ECO:0000256" key="10">
    <source>
        <dbReference type="ARBA" id="ARBA00023172"/>
    </source>
</evidence>
<organism evidence="15">
    <name type="scientific">Flexilinea flocculi</name>
    <dbReference type="NCBI Taxonomy" id="1678840"/>
    <lineage>
        <taxon>Bacteria</taxon>
        <taxon>Bacillati</taxon>
        <taxon>Chloroflexota</taxon>
        <taxon>Anaerolineae</taxon>
        <taxon>Anaerolineales</taxon>
        <taxon>Anaerolineaceae</taxon>
        <taxon>Flexilinea</taxon>
    </lineage>
</organism>
<evidence type="ECO:0000256" key="11">
    <source>
        <dbReference type="ARBA" id="ARBA00023204"/>
    </source>
</evidence>
<dbReference type="PANTHER" id="PTHR30194">
    <property type="entry name" value="CROSSOVER JUNCTION ENDODEOXYRIBONUCLEASE RUVC"/>
    <property type="match status" value="1"/>
</dbReference>
<dbReference type="EMBL" id="DF968181">
    <property type="protein sequence ID" value="GAP41153.1"/>
    <property type="molecule type" value="Genomic_DNA"/>
</dbReference>
<dbReference type="HAMAP" id="MF_00034">
    <property type="entry name" value="RuvC"/>
    <property type="match status" value="1"/>
</dbReference>
<keyword evidence="6 13" id="KW-0227">DNA damage</keyword>
<dbReference type="GO" id="GO:0003677">
    <property type="term" value="F:DNA binding"/>
    <property type="evidence" value="ECO:0007669"/>
    <property type="project" value="UniProtKB-KW"/>
</dbReference>
<dbReference type="InterPro" id="IPR012337">
    <property type="entry name" value="RNaseH-like_sf"/>
</dbReference>
<keyword evidence="2 13" id="KW-0963">Cytoplasm</keyword>
<proteinExistence type="inferred from homology"/>
<feature type="binding site" evidence="13">
    <location>
        <position position="141"/>
    </location>
    <ligand>
        <name>Mg(2+)</name>
        <dbReference type="ChEBI" id="CHEBI:18420"/>
        <label>1</label>
    </ligand>
</feature>
<evidence type="ECO:0000256" key="7">
    <source>
        <dbReference type="ARBA" id="ARBA00022801"/>
    </source>
</evidence>
<feature type="active site" evidence="13">
    <location>
        <position position="68"/>
    </location>
</feature>
<dbReference type="Pfam" id="PF02075">
    <property type="entry name" value="RuvC"/>
    <property type="match status" value="1"/>
</dbReference>
<comment type="catalytic activity">
    <reaction evidence="12 13">
        <text>Endonucleolytic cleavage at a junction such as a reciprocal single-stranded crossover between two homologous DNA duplexes (Holliday junction).</text>
        <dbReference type="EC" id="3.1.21.10"/>
    </reaction>
</comment>
<dbReference type="Gene3D" id="3.30.420.10">
    <property type="entry name" value="Ribonuclease H-like superfamily/Ribonuclease H"/>
    <property type="match status" value="1"/>
</dbReference>
<dbReference type="InterPro" id="IPR020563">
    <property type="entry name" value="X-over_junc_endoDNase_Mg_BS"/>
</dbReference>
<keyword evidence="16" id="KW-1185">Reference proteome</keyword>
<dbReference type="GO" id="GO:0006281">
    <property type="term" value="P:DNA repair"/>
    <property type="evidence" value="ECO:0007669"/>
    <property type="project" value="UniProtKB-UniRule"/>
</dbReference>
<feature type="active site" evidence="13">
    <location>
        <position position="7"/>
    </location>
</feature>
<accession>A0A0S7BUD9</accession>
<keyword evidence="5 13" id="KW-0255">Endonuclease</keyword>
<evidence type="ECO:0000313" key="15">
    <source>
        <dbReference type="EMBL" id="GAP41153.1"/>
    </source>
</evidence>
<dbReference type="GO" id="GO:0005737">
    <property type="term" value="C:cytoplasm"/>
    <property type="evidence" value="ECO:0007669"/>
    <property type="project" value="UniProtKB-SubCell"/>
</dbReference>
<keyword evidence="8 13" id="KW-0460">Magnesium</keyword>
<keyword evidence="9 13" id="KW-0238">DNA-binding</keyword>
<dbReference type="PROSITE" id="PS01321">
    <property type="entry name" value="RUVC"/>
    <property type="match status" value="1"/>
</dbReference>
<evidence type="ECO:0000256" key="13">
    <source>
        <dbReference type="HAMAP-Rule" id="MF_00034"/>
    </source>
</evidence>
<name>A0A0S7BUD9_9CHLR</name>
<comment type="similarity">
    <text evidence="1 13">Belongs to the RuvC family.</text>
</comment>
<dbReference type="PANTHER" id="PTHR30194:SF3">
    <property type="entry name" value="CROSSOVER JUNCTION ENDODEOXYRIBONUCLEASE RUVC"/>
    <property type="match status" value="1"/>
</dbReference>
<keyword evidence="4 13" id="KW-0479">Metal-binding</keyword>
<gene>
    <name evidence="13" type="primary">ruvC</name>
    <name evidence="15" type="ORF">ATC1_131136</name>
</gene>
<dbReference type="GO" id="GO:0000287">
    <property type="term" value="F:magnesium ion binding"/>
    <property type="evidence" value="ECO:0007669"/>
    <property type="project" value="UniProtKB-UniRule"/>
</dbReference>
<evidence type="ECO:0000256" key="1">
    <source>
        <dbReference type="ARBA" id="ARBA00009518"/>
    </source>
</evidence>
<dbReference type="InterPro" id="IPR002176">
    <property type="entry name" value="X-over_junc_endoDNase_RuvC"/>
</dbReference>
<dbReference type="RefSeq" id="WP_062281803.1">
    <property type="nucleotide sequence ID" value="NZ_DF968181.1"/>
</dbReference>
<dbReference type="GO" id="GO:0048476">
    <property type="term" value="C:Holliday junction resolvase complex"/>
    <property type="evidence" value="ECO:0007669"/>
    <property type="project" value="UniProtKB-UniRule"/>
</dbReference>
<keyword evidence="11 13" id="KW-0234">DNA repair</keyword>
<dbReference type="SUPFAM" id="SSF53098">
    <property type="entry name" value="Ribonuclease H-like"/>
    <property type="match status" value="1"/>
</dbReference>
<sequence>MVVLGIDPGTALTGYGFIRLAENGDLSVIDYGVISTPAKTAMENRLVQLYQEINEKILLHHPERGAVEKLFFHTNVTTAISVGQARGVILLCMAQAGIDITEFTPMEVKQAVVGYGGADKRQVQLMVKAILNLQEIPKPDDAADALAIAICCANCNKYFDLRKSLS</sequence>
<keyword evidence="7 13" id="KW-0378">Hydrolase</keyword>
<evidence type="ECO:0000313" key="16">
    <source>
        <dbReference type="Proteomes" id="UP000053370"/>
    </source>
</evidence>
<dbReference type="InterPro" id="IPR036397">
    <property type="entry name" value="RNaseH_sf"/>
</dbReference>
<feature type="binding site" evidence="13">
    <location>
        <position position="7"/>
    </location>
    <ligand>
        <name>Mg(2+)</name>
        <dbReference type="ChEBI" id="CHEBI:18420"/>
        <label>1</label>
    </ligand>
</feature>
<feature type="active site" evidence="13">
    <location>
        <position position="141"/>
    </location>
</feature>
<dbReference type="PATRIC" id="fig|1678840.3.peg.2568"/>
<keyword evidence="3 13" id="KW-0540">Nuclease</keyword>
<comment type="cofactor">
    <cofactor evidence="13">
        <name>Mg(2+)</name>
        <dbReference type="ChEBI" id="CHEBI:18420"/>
    </cofactor>
    <text evidence="13">Binds 2 Mg(2+) ion per subunit.</text>
</comment>
<dbReference type="OrthoDB" id="9805499at2"/>
<dbReference type="GO" id="GO:0008821">
    <property type="term" value="F:crossover junction DNA endonuclease activity"/>
    <property type="evidence" value="ECO:0007669"/>
    <property type="project" value="UniProtKB-UniRule"/>
</dbReference>
<dbReference type="AlphaFoldDB" id="A0A0S7BUD9"/>
<dbReference type="CDD" id="cd16962">
    <property type="entry name" value="RuvC"/>
    <property type="match status" value="1"/>
</dbReference>
<evidence type="ECO:0000256" key="9">
    <source>
        <dbReference type="ARBA" id="ARBA00023125"/>
    </source>
</evidence>
<dbReference type="Proteomes" id="UP000053370">
    <property type="component" value="Unassembled WGS sequence"/>
</dbReference>
<evidence type="ECO:0000256" key="3">
    <source>
        <dbReference type="ARBA" id="ARBA00022722"/>
    </source>
</evidence>
<evidence type="ECO:0000256" key="4">
    <source>
        <dbReference type="ARBA" id="ARBA00022723"/>
    </source>
</evidence>
<evidence type="ECO:0000256" key="5">
    <source>
        <dbReference type="ARBA" id="ARBA00022759"/>
    </source>
</evidence>
<dbReference type="NCBIfam" id="NF000711">
    <property type="entry name" value="PRK00039.2-1"/>
    <property type="match status" value="1"/>
</dbReference>
<evidence type="ECO:0000256" key="2">
    <source>
        <dbReference type="ARBA" id="ARBA00022490"/>
    </source>
</evidence>
<feature type="binding site" evidence="13">
    <location>
        <position position="68"/>
    </location>
    <ligand>
        <name>Mg(2+)</name>
        <dbReference type="ChEBI" id="CHEBI:18420"/>
        <label>2</label>
    </ligand>
</feature>
<dbReference type="EC" id="3.1.21.10" evidence="13 14"/>
<keyword evidence="10 13" id="KW-0233">DNA recombination</keyword>
<evidence type="ECO:0000256" key="8">
    <source>
        <dbReference type="ARBA" id="ARBA00022842"/>
    </source>
</evidence>
<evidence type="ECO:0000256" key="6">
    <source>
        <dbReference type="ARBA" id="ARBA00022763"/>
    </source>
</evidence>
<dbReference type="PRINTS" id="PR00696">
    <property type="entry name" value="RSOLVASERUVC"/>
</dbReference>